<keyword evidence="2" id="KW-0677">Repeat</keyword>
<dbReference type="InterPro" id="IPR001611">
    <property type="entry name" value="Leu-rich_rpt"/>
</dbReference>
<dbReference type="OrthoDB" id="660555at2759"/>
<accession>A0A367KU68</accession>
<name>A0A367KU68_RHIST</name>
<dbReference type="PROSITE" id="PS51450">
    <property type="entry name" value="LRR"/>
    <property type="match status" value="4"/>
</dbReference>
<gene>
    <name evidence="4" type="ORF">CU098_010884</name>
</gene>
<dbReference type="STRING" id="4846.A0A367KU68"/>
<evidence type="ECO:0008006" key="6">
    <source>
        <dbReference type="Google" id="ProtNLM"/>
    </source>
</evidence>
<dbReference type="Pfam" id="PF00560">
    <property type="entry name" value="LRR_1"/>
    <property type="match status" value="2"/>
</dbReference>
<dbReference type="InterPro" id="IPR032675">
    <property type="entry name" value="LRR_dom_sf"/>
</dbReference>
<evidence type="ECO:0000313" key="4">
    <source>
        <dbReference type="EMBL" id="RCI05697.1"/>
    </source>
</evidence>
<dbReference type="Proteomes" id="UP000253551">
    <property type="component" value="Unassembled WGS sequence"/>
</dbReference>
<proteinExistence type="predicted"/>
<keyword evidence="1" id="KW-0433">Leucine-rich repeat</keyword>
<dbReference type="EMBL" id="PJQM01000324">
    <property type="protein sequence ID" value="RCI05697.1"/>
    <property type="molecule type" value="Genomic_DNA"/>
</dbReference>
<comment type="caution">
    <text evidence="4">The sequence shown here is derived from an EMBL/GenBank/DDBJ whole genome shotgun (WGS) entry which is preliminary data.</text>
</comment>
<dbReference type="AlphaFoldDB" id="A0A367KU68"/>
<dbReference type="Pfam" id="PF13855">
    <property type="entry name" value="LRR_8"/>
    <property type="match status" value="2"/>
</dbReference>
<dbReference type="GO" id="GO:0005737">
    <property type="term" value="C:cytoplasm"/>
    <property type="evidence" value="ECO:0007669"/>
    <property type="project" value="TreeGrafter"/>
</dbReference>
<dbReference type="SUPFAM" id="SSF52058">
    <property type="entry name" value="L domain-like"/>
    <property type="match status" value="1"/>
</dbReference>
<dbReference type="SMART" id="SM00369">
    <property type="entry name" value="LRR_TYP"/>
    <property type="match status" value="8"/>
</dbReference>
<evidence type="ECO:0000256" key="2">
    <source>
        <dbReference type="ARBA" id="ARBA00022737"/>
    </source>
</evidence>
<evidence type="ECO:0000256" key="3">
    <source>
        <dbReference type="SAM" id="MobiDB-lite"/>
    </source>
</evidence>
<dbReference type="SMART" id="SM00364">
    <property type="entry name" value="LRR_BAC"/>
    <property type="match status" value="7"/>
</dbReference>
<evidence type="ECO:0000256" key="1">
    <source>
        <dbReference type="ARBA" id="ARBA00022614"/>
    </source>
</evidence>
<dbReference type="Gene3D" id="3.80.10.10">
    <property type="entry name" value="Ribonuclease Inhibitor"/>
    <property type="match status" value="2"/>
</dbReference>
<dbReference type="InterPro" id="IPR050216">
    <property type="entry name" value="LRR_domain-containing"/>
</dbReference>
<keyword evidence="5" id="KW-1185">Reference proteome</keyword>
<sequence length="533" mass="60331">MPPNIPHLLLDGKLLTGVLPLEKQPPVQQLLPNYNQHLLDIESCIDDPSLAPLGHHVKKKPLKAAKHLNRGQVHIQRSDLSSSQNGVIMLRRRRLNNEQLATEFDSLLPPLSPFLKNHQNYTNIIELDLSRNKLTFLPQPIAHLTQLRILNITSNQLTEISTELFDLEHLQVLNLSQNQIKSIPQEMPNRLPNLVTLRIAANQIGELPSSIDQWTHMRHLQLGSVYGGNQLEQLPESITNMVRLEELDVSSNQLRSLPDHFVILTLTTLNLSNNHLDYIPKSVAHCSHLKSLNLSKNHLSSLPSALMNLQQLELFDISQNLLCIMPAGILEKMSSTALLIAGNPLTQPGHCDLQRSSQDAYNNILRQMTRRAVSHSPIPSVARRGPTPSSSSHQDEDAIIDRELSYHAQQLNMYSFKDNTPDYTPRECILLDSASHLPLETQLLPSLREIASRTVLQHQVAFDYLPEHLAQDFRCIQSCCHCHQPFVNEWVTSVQVKSFGGHPAVVRRVRFCSMRCWKMCMPPETKSVLCVHQ</sequence>
<organism evidence="4 5">
    <name type="scientific">Rhizopus stolonifer</name>
    <name type="common">Rhizopus nigricans</name>
    <dbReference type="NCBI Taxonomy" id="4846"/>
    <lineage>
        <taxon>Eukaryota</taxon>
        <taxon>Fungi</taxon>
        <taxon>Fungi incertae sedis</taxon>
        <taxon>Mucoromycota</taxon>
        <taxon>Mucoromycotina</taxon>
        <taxon>Mucoromycetes</taxon>
        <taxon>Mucorales</taxon>
        <taxon>Mucorineae</taxon>
        <taxon>Rhizopodaceae</taxon>
        <taxon>Rhizopus</taxon>
    </lineage>
</organism>
<dbReference type="PANTHER" id="PTHR48051:SF1">
    <property type="entry name" value="RAS SUPPRESSOR PROTEIN 1"/>
    <property type="match status" value="1"/>
</dbReference>
<dbReference type="PANTHER" id="PTHR48051">
    <property type="match status" value="1"/>
</dbReference>
<dbReference type="InterPro" id="IPR003591">
    <property type="entry name" value="Leu-rich_rpt_typical-subtyp"/>
</dbReference>
<reference evidence="4 5" key="1">
    <citation type="journal article" date="2018" name="G3 (Bethesda)">
        <title>Phylogenetic and Phylogenomic Definition of Rhizopus Species.</title>
        <authorList>
            <person name="Gryganskyi A.P."/>
            <person name="Golan J."/>
            <person name="Dolatabadi S."/>
            <person name="Mondo S."/>
            <person name="Robb S."/>
            <person name="Idnurm A."/>
            <person name="Muszewska A."/>
            <person name="Steczkiewicz K."/>
            <person name="Masonjones S."/>
            <person name="Liao H.L."/>
            <person name="Gajdeczka M.T."/>
            <person name="Anike F."/>
            <person name="Vuek A."/>
            <person name="Anishchenko I.M."/>
            <person name="Voigt K."/>
            <person name="de Hoog G.S."/>
            <person name="Smith M.E."/>
            <person name="Heitman J."/>
            <person name="Vilgalys R."/>
            <person name="Stajich J.E."/>
        </authorList>
    </citation>
    <scope>NUCLEOTIDE SEQUENCE [LARGE SCALE GENOMIC DNA]</scope>
    <source>
        <strain evidence="4 5">LSU 92-RS-03</strain>
    </source>
</reference>
<protein>
    <recommendedName>
        <fullName evidence="6">L domain-like protein</fullName>
    </recommendedName>
</protein>
<feature type="region of interest" description="Disordered" evidence="3">
    <location>
        <begin position="372"/>
        <end position="395"/>
    </location>
</feature>
<evidence type="ECO:0000313" key="5">
    <source>
        <dbReference type="Proteomes" id="UP000253551"/>
    </source>
</evidence>